<reference evidence="9" key="1">
    <citation type="submission" date="2003-08" db="EMBL/GenBank/DDBJ databases">
        <authorList>
            <person name="Birren B."/>
            <person name="Nusbaum C."/>
            <person name="Abebe A."/>
            <person name="Abouelleil A."/>
            <person name="Adekoya E."/>
            <person name="Ait-zahra M."/>
            <person name="Allen N."/>
            <person name="Allen T."/>
            <person name="An P."/>
            <person name="Anderson M."/>
            <person name="Anderson S."/>
            <person name="Arachchi H."/>
            <person name="Armbruster J."/>
            <person name="Bachantsang P."/>
            <person name="Baldwin J."/>
            <person name="Barry A."/>
            <person name="Bayul T."/>
            <person name="Blitshsteyn B."/>
            <person name="Bloom T."/>
            <person name="Blye J."/>
            <person name="Boguslavskiy L."/>
            <person name="Borowsky M."/>
            <person name="Boukhgalter B."/>
            <person name="Brunache A."/>
            <person name="Butler J."/>
            <person name="Calixte N."/>
            <person name="Calvo S."/>
            <person name="Camarata J."/>
            <person name="Campo K."/>
            <person name="Chang J."/>
            <person name="Cheshatsang Y."/>
            <person name="Citroen M."/>
            <person name="Collymore A."/>
            <person name="Considine T."/>
            <person name="Cook A."/>
            <person name="Cooke P."/>
            <person name="Corum B."/>
            <person name="Cuomo C."/>
            <person name="David R."/>
            <person name="Dawoe T."/>
            <person name="Degray S."/>
            <person name="Dodge S."/>
            <person name="Dooley K."/>
            <person name="Dorje P."/>
            <person name="Dorjee K."/>
            <person name="Dorris L."/>
            <person name="Duffey N."/>
            <person name="Dupes A."/>
            <person name="Elkins T."/>
            <person name="Engels R."/>
            <person name="Erickson J."/>
            <person name="Farina A."/>
            <person name="Faro S."/>
            <person name="Ferreira P."/>
            <person name="Fischer H."/>
            <person name="Fitzgerald M."/>
            <person name="Foley K."/>
            <person name="Gage D."/>
            <person name="Galagan J."/>
            <person name="Gearin G."/>
            <person name="Gnerre S."/>
            <person name="Gnirke A."/>
            <person name="Goyette A."/>
            <person name="Graham J."/>
            <person name="Grandbois E."/>
            <person name="Gyaltsen K."/>
            <person name="Hafez N."/>
            <person name="Hagopian D."/>
            <person name="Hagos B."/>
            <person name="Hall J."/>
            <person name="Hatcher B."/>
            <person name="Heller A."/>
            <person name="Higgins H."/>
            <person name="Honan T."/>
            <person name="Horn A."/>
            <person name="Houde N."/>
            <person name="Hughes L."/>
            <person name="Hulme W."/>
            <person name="Husby E."/>
            <person name="Iliev I."/>
            <person name="Jaffe D."/>
            <person name="Jones C."/>
            <person name="Kamal M."/>
            <person name="Kamat A."/>
            <person name="Kamvysselis M."/>
            <person name="Karlsson E."/>
            <person name="Kells C."/>
            <person name="Kieu A."/>
            <person name="Kisner P."/>
            <person name="Kodira C."/>
            <person name="Kulbokas E."/>
            <person name="Labutti K."/>
            <person name="Lama D."/>
            <person name="Landers T."/>
            <person name="Leger J."/>
            <person name="Levine S."/>
            <person name="Lewis D."/>
            <person name="Lewis T."/>
            <person name="Lindblad-toh K."/>
            <person name="Liu X."/>
            <person name="Lokyitsang T."/>
            <person name="Lokyitsang Y."/>
            <person name="Lucien O."/>
            <person name="Lui A."/>
            <person name="Ma L.J."/>
            <person name="Mabbitt R."/>
            <person name="Macdonald J."/>
            <person name="Maclean C."/>
            <person name="Major J."/>
            <person name="Manning J."/>
            <person name="Marabella R."/>
            <person name="Maru K."/>
            <person name="Matthews C."/>
            <person name="Mauceli E."/>
            <person name="Mccarthy M."/>
            <person name="Mcdonough S."/>
            <person name="Mcghee T."/>
            <person name="Meldrim J."/>
            <person name="Meneus L."/>
            <person name="Mesirov J."/>
            <person name="Mihalev A."/>
            <person name="Mihova T."/>
            <person name="Mikkelsen T."/>
            <person name="Mlenga V."/>
            <person name="Moru K."/>
            <person name="Mozes J."/>
            <person name="Mulrain L."/>
            <person name="Munson G."/>
            <person name="Naylor J."/>
            <person name="Newes C."/>
            <person name="Nguyen C."/>
            <person name="Nguyen N."/>
            <person name="Nguyen T."/>
            <person name="Nicol R."/>
            <person name="Nielsen C."/>
            <person name="Nizzari M."/>
            <person name="Norbu C."/>
            <person name="Norbu N."/>
            <person name="O'donnell P."/>
            <person name="Okoawo O."/>
            <person name="O'leary S."/>
            <person name="Omotosho B."/>
            <person name="O'neill K."/>
            <person name="Osman S."/>
            <person name="Parker S."/>
            <person name="Perrin D."/>
            <person name="Phunkhang P."/>
            <person name="Piqani B."/>
            <person name="Purcell S."/>
            <person name="Rachupka T."/>
            <person name="Ramasamy U."/>
            <person name="Rameau R."/>
            <person name="Ray V."/>
            <person name="Raymond C."/>
            <person name="Retta R."/>
            <person name="Richardson S."/>
            <person name="Rise C."/>
            <person name="Rodriguez J."/>
            <person name="Rogers J."/>
            <person name="Rogov P."/>
            <person name="Rutman M."/>
            <person name="Schupbach R."/>
            <person name="Seaman C."/>
            <person name="Settipalli S."/>
            <person name="Sharpe T."/>
            <person name="Sheridan J."/>
            <person name="Sherpa N."/>
            <person name="Shi J."/>
            <person name="Smirnov S."/>
            <person name="Smith C."/>
            <person name="Sougnez C."/>
            <person name="Spencer B."/>
            <person name="Stalker J."/>
            <person name="Stange-thomann N."/>
            <person name="Stavropoulos S."/>
            <person name="Stetson K."/>
            <person name="Stone C."/>
            <person name="Stone S."/>
            <person name="Stubbs M."/>
            <person name="Talamas J."/>
            <person name="Tchuinga P."/>
            <person name="Tenzing P."/>
            <person name="Tesfaye S."/>
            <person name="Theodore J."/>
            <person name="Thoulutsang Y."/>
            <person name="Topham K."/>
            <person name="Towey S."/>
            <person name="Tsamla T."/>
            <person name="Tsomo N."/>
            <person name="Vallee D."/>
            <person name="Vassiliev H."/>
            <person name="Venkataraman V."/>
            <person name="Vinson J."/>
            <person name="Vo A."/>
            <person name="Wade C."/>
            <person name="Wang S."/>
            <person name="Wangchuk T."/>
            <person name="Wangdi T."/>
            <person name="Whittaker C."/>
            <person name="Wilkinson J."/>
            <person name="Wu Y."/>
            <person name="Wyman D."/>
            <person name="Yadav S."/>
            <person name="Yang S."/>
            <person name="Yang X."/>
            <person name="Yeager S."/>
            <person name="Yee E."/>
            <person name="Young G."/>
            <person name="Zainoun J."/>
            <person name="Zembeck L."/>
            <person name="Zimmer A."/>
            <person name="Zody M."/>
            <person name="Lander E."/>
        </authorList>
    </citation>
    <scope>NUCLEOTIDE SEQUENCE [LARGE SCALE GENOMIC DNA]</scope>
</reference>
<dbReference type="InParanoid" id="H2ZN60"/>
<evidence type="ECO:0000256" key="1">
    <source>
        <dbReference type="ARBA" id="ARBA00004496"/>
    </source>
</evidence>
<dbReference type="GO" id="GO:0060090">
    <property type="term" value="F:molecular adaptor activity"/>
    <property type="evidence" value="ECO:0007669"/>
    <property type="project" value="InterPro"/>
</dbReference>
<keyword evidence="2" id="KW-0963">Cytoplasm</keyword>
<sequence length="1625" mass="180281">SKLYYSSIEQLERVFLKLGLADTDKQLELVLNRFLPLVLLKLSSADSAIRTKVLELLTHVNKRLKSREEVQLPVKDLLQQLNNSELSSFVTNFTIIYIKTGYPRLKVDERIDLAPLLFSSVETKVKTQQDILLRLLITALPLIKLNDAGAKFQELFPFKNHPRATKALLDFCLDVMIMPYRPSTAPAQPQANAAPGLSRNGIRRIVGDANTPAWSLEEVEKIKVAILSFIKQDMFDLNDIVCHLVIGSSDTRHTVASNSEFELKKQLPTIDWNKAPLVLKLYQLYLGTQATSKKKNIPPDEKREASNVRMKLKILANMLRSKACGASFPHNIQVVYDGLFNASSAKLEVLTMQFVLHIIDSCDELQLQKQAPLLLNALQKTMKNDEKGAKTKSLAYAALGKLGAKLPSLFTNKLELIEDLFQSLAQEESIELKTSIQLAISMMAPAFKNADHTTSMLIESLIQSSIKGMFVLEKSHLFSGISTNNFWAVQKKKRKKNYHYTRVVAVRYAGAIFPNNHISTRYQLILAAGDVVNTHHILQYFILCLSNFSVKEEVSMEAKRILIGSKNVENKIKQPEIFPKFSVMLEFLHSKAQERLSSRDCHVIGTRSMAFTPATFQAAFSFLRRCILSEAGADRDEDQEDVEQDVLSQSPKVLSVHSILSDPEVVFLLLELIGCCPESVPLNKLLSSPNNEESNDVLSTRMTWLKSLTKHSREDVRQNAAELYSIVFRRHSTPDYMTLVKELIQDFSSKHFESRHCSVLLMGHLIKQALLKIGIFKERSIKLFNVLKSFFFAVSSAKSERDSLLAGAACYAVGGISRKAALPLPAGVESSEPNKKLFFPVTKQIVVDSLSSRLTSNTLHKLREQAVTALGMLSVGDPGFPYTEKVLNALLKSSEIKNTELHFTVGAAMCNCALGPSAPARTNRWSGISDVMTTDDRTSDDKLEWLLSRILNEYNKYFPNLPNASCIWLMVMLKTNACVAHPAVRNHLMDLQNAFTALLSEGDDLTQDIASKGFGMVYDLGSDEQKKILVDKLVGSLTGSSDANSPASKVRIIGDEGSSLFQGGSVQLGNAPDGSKLTTYKELCSLASDLNQPDLVYKFLHLANHHALWNSKKGAAFGFRSIAAAARDQLTPHLPRIVPRLYRYTFDPQPSVRAAMSSIWQVVAPEPIKTIDEFSSAILEDLLFNLTNKLWRTRQACCLALSDILKTGSRLPNSDASVITKKLPEIWSILLRVRDDVKESVREASEQTCTVLKRVTIRTFDADKATTAEESILSDILNILLKEGMTSSVAEVQALTLKTLVEVSKVSGSLIKPCIAPMVVALLEAMIFFTSSLIVQVVNYLHNRSGHMTQDMLDWVRADNVRSSPLMETALQCLKQCDSVVLSQLTPVLTDLTKRGVGVLTKAGCAHIITSLVSIAVNDLTPFAGKFINALTSGLLDRSLAVRKVNSTAIGHLSRVAKDATLEKTLNKMKQWYMEKGESNAKHASASVVYAIARHCPDALNRHSALVLPLAFFGMHEIINDDVNFALGAREMFEAVWNEFTPGFETAVRLHLGEIVGLAGLAIQSHSWESKAQAAAAMSSVAKRQRPGTIVRPQLDYLLQALLTGLQGRTWQGKSKLLEGLRDVC</sequence>
<dbReference type="GO" id="GO:0005634">
    <property type="term" value="C:nucleus"/>
    <property type="evidence" value="ECO:0007669"/>
    <property type="project" value="TreeGrafter"/>
</dbReference>
<dbReference type="GO" id="GO:0043248">
    <property type="term" value="P:proteasome assembly"/>
    <property type="evidence" value="ECO:0007669"/>
    <property type="project" value="InterPro"/>
</dbReference>
<protein>
    <recommendedName>
        <fullName evidence="10">Ecm29 proteasome adaptor and scaffold</fullName>
    </recommendedName>
</protein>
<dbReference type="OMA" id="CRIKDIE"/>
<reference evidence="8" key="2">
    <citation type="submission" date="2025-08" db="UniProtKB">
        <authorList>
            <consortium name="Ensembl"/>
        </authorList>
    </citation>
    <scope>IDENTIFICATION</scope>
</reference>
<dbReference type="GO" id="GO:0036503">
    <property type="term" value="P:ERAD pathway"/>
    <property type="evidence" value="ECO:0007669"/>
    <property type="project" value="TreeGrafter"/>
</dbReference>
<evidence type="ECO:0000259" key="5">
    <source>
        <dbReference type="Pfam" id="PF13001"/>
    </source>
</evidence>
<keyword evidence="4" id="KW-0647">Proteasome</keyword>
<keyword evidence="9" id="KW-1185">Reference proteome</keyword>
<evidence type="ECO:0000313" key="8">
    <source>
        <dbReference type="Ensembl" id="ENSCSAVP00000019026.1"/>
    </source>
</evidence>
<dbReference type="Pfam" id="PF23702">
    <property type="entry name" value="ARM_ECM29"/>
    <property type="match status" value="1"/>
</dbReference>
<dbReference type="PANTHER" id="PTHR23346:SF19">
    <property type="entry name" value="PROTEASOME ADAPTER AND SCAFFOLD PROTEIN ECM29"/>
    <property type="match status" value="1"/>
</dbReference>
<dbReference type="SUPFAM" id="SSF48371">
    <property type="entry name" value="ARM repeat"/>
    <property type="match status" value="2"/>
</dbReference>
<dbReference type="Pfam" id="PF24492">
    <property type="entry name" value="HEAT_ECM29"/>
    <property type="match status" value="1"/>
</dbReference>
<feature type="domain" description="Proteasome adapter and scaffold protein ECM29 HEAT-repeat" evidence="7">
    <location>
        <begin position="1312"/>
        <end position="1474"/>
    </location>
</feature>
<dbReference type="PANTHER" id="PTHR23346">
    <property type="entry name" value="TRANSLATIONAL ACTIVATOR GCN1-RELATED"/>
    <property type="match status" value="1"/>
</dbReference>
<dbReference type="InterPro" id="IPR016024">
    <property type="entry name" value="ARM-type_fold"/>
</dbReference>
<reference evidence="8" key="3">
    <citation type="submission" date="2025-09" db="UniProtKB">
        <authorList>
            <consortium name="Ensembl"/>
        </authorList>
    </citation>
    <scope>IDENTIFICATION</scope>
</reference>
<dbReference type="Gene3D" id="1.25.10.10">
    <property type="entry name" value="Leucine-rich Repeat Variant"/>
    <property type="match status" value="2"/>
</dbReference>
<comment type="subcellular location">
    <subcellularLocation>
        <location evidence="1">Cytoplasm</location>
    </subcellularLocation>
</comment>
<evidence type="ECO:0000259" key="6">
    <source>
        <dbReference type="Pfam" id="PF23702"/>
    </source>
</evidence>
<evidence type="ECO:0008006" key="10">
    <source>
        <dbReference type="Google" id="ProtNLM"/>
    </source>
</evidence>
<evidence type="ECO:0000256" key="3">
    <source>
        <dbReference type="ARBA" id="ARBA00022737"/>
    </source>
</evidence>
<dbReference type="GO" id="GO:0000502">
    <property type="term" value="C:proteasome complex"/>
    <property type="evidence" value="ECO:0007669"/>
    <property type="project" value="UniProtKB-KW"/>
</dbReference>
<dbReference type="STRING" id="51511.ENSCSAVP00000019026"/>
<evidence type="ECO:0000256" key="2">
    <source>
        <dbReference type="ARBA" id="ARBA00022490"/>
    </source>
</evidence>
<evidence type="ECO:0000313" key="9">
    <source>
        <dbReference type="Proteomes" id="UP000007875"/>
    </source>
</evidence>
<dbReference type="InterPro" id="IPR055444">
    <property type="entry name" value="ARM_ECM29"/>
</dbReference>
<dbReference type="Proteomes" id="UP000007875">
    <property type="component" value="Unassembled WGS sequence"/>
</dbReference>
<proteinExistence type="predicted"/>
<dbReference type="InterPro" id="IPR055443">
    <property type="entry name" value="HEAT_ECM29"/>
</dbReference>
<dbReference type="GO" id="GO:0005737">
    <property type="term" value="C:cytoplasm"/>
    <property type="evidence" value="ECO:0007669"/>
    <property type="project" value="UniProtKB-SubCell"/>
</dbReference>
<keyword evidence="3" id="KW-0677">Repeat</keyword>
<dbReference type="GeneTree" id="ENSGT00940000153612"/>
<organism evidence="8 9">
    <name type="scientific">Ciona savignyi</name>
    <name type="common">Pacific transparent sea squirt</name>
    <dbReference type="NCBI Taxonomy" id="51511"/>
    <lineage>
        <taxon>Eukaryota</taxon>
        <taxon>Metazoa</taxon>
        <taxon>Chordata</taxon>
        <taxon>Tunicata</taxon>
        <taxon>Ascidiacea</taxon>
        <taxon>Phlebobranchia</taxon>
        <taxon>Cionidae</taxon>
        <taxon>Ciona</taxon>
    </lineage>
</organism>
<dbReference type="InterPro" id="IPR011989">
    <property type="entry name" value="ARM-like"/>
</dbReference>
<accession>H2ZN60</accession>
<dbReference type="InterPro" id="IPR024372">
    <property type="entry name" value="Ecm29_N"/>
</dbReference>
<feature type="domain" description="Proteasome component Ecm29 N-terminal" evidence="5">
    <location>
        <begin position="11"/>
        <end position="527"/>
    </location>
</feature>
<feature type="domain" description="ECM29 ARM-like repeats" evidence="6">
    <location>
        <begin position="665"/>
        <end position="775"/>
    </location>
</feature>
<dbReference type="Ensembl" id="ENSCSAVT00000019233.1">
    <property type="protein sequence ID" value="ENSCSAVP00000019026.1"/>
    <property type="gene ID" value="ENSCSAVG00000011166.1"/>
</dbReference>
<evidence type="ECO:0000256" key="4">
    <source>
        <dbReference type="ARBA" id="ARBA00022942"/>
    </source>
</evidence>
<name>H2ZN60_CIOSA</name>
<dbReference type="HOGENOM" id="CLU_000880_2_1_1"/>
<evidence type="ECO:0000259" key="7">
    <source>
        <dbReference type="Pfam" id="PF24492"/>
    </source>
</evidence>
<dbReference type="eggNOG" id="KOG0915">
    <property type="taxonomic scope" value="Eukaryota"/>
</dbReference>
<dbReference type="Pfam" id="PF13001">
    <property type="entry name" value="ECM29_N"/>
    <property type="match status" value="1"/>
</dbReference>